<dbReference type="PANTHER" id="PTHR34220:SF7">
    <property type="entry name" value="SENSOR HISTIDINE KINASE YPDA"/>
    <property type="match status" value="1"/>
</dbReference>
<dbReference type="Gene3D" id="3.30.565.10">
    <property type="entry name" value="Histidine kinase-like ATPase, C-terminal domain"/>
    <property type="match status" value="1"/>
</dbReference>
<reference evidence="3 4" key="1">
    <citation type="submission" date="2019-02" db="EMBL/GenBank/DDBJ databases">
        <authorList>
            <person name="Goldberg S.R."/>
            <person name="Haltli B.A."/>
            <person name="Correa H."/>
            <person name="Russell K.G."/>
        </authorList>
    </citation>
    <scope>NUCLEOTIDE SEQUENCE [LARGE SCALE GENOMIC DNA]</scope>
    <source>
        <strain evidence="3 4">JCM 16186</strain>
    </source>
</reference>
<dbReference type="Proteomes" id="UP000798808">
    <property type="component" value="Unassembled WGS sequence"/>
</dbReference>
<name>A0ABW9RRQ1_9BACT</name>
<comment type="caution">
    <text evidence="3">The sequence shown here is derived from an EMBL/GenBank/DDBJ whole genome shotgun (WGS) entry which is preliminary data.</text>
</comment>
<keyword evidence="1" id="KW-0472">Membrane</keyword>
<evidence type="ECO:0000259" key="2">
    <source>
        <dbReference type="Pfam" id="PF06580"/>
    </source>
</evidence>
<keyword evidence="1" id="KW-0812">Transmembrane</keyword>
<dbReference type="InterPro" id="IPR010559">
    <property type="entry name" value="Sig_transdc_His_kin_internal"/>
</dbReference>
<feature type="transmembrane region" description="Helical" evidence="1">
    <location>
        <begin position="40"/>
        <end position="60"/>
    </location>
</feature>
<dbReference type="Pfam" id="PF06580">
    <property type="entry name" value="His_kinase"/>
    <property type="match status" value="1"/>
</dbReference>
<evidence type="ECO:0000313" key="3">
    <source>
        <dbReference type="EMBL" id="MTI26849.1"/>
    </source>
</evidence>
<evidence type="ECO:0000256" key="1">
    <source>
        <dbReference type="SAM" id="Phobius"/>
    </source>
</evidence>
<sequence length="350" mass="40718">MITIDNIDRNKLYWIFQLFGWTLFFIIYSLMAGYFTNFQWQVFAGYLNTVTVGFLLTHFYRMYIKKHEWVKLGIFKLAIRVLMASFFIAMIWALIILPINKTFFNVEKSEELTWFIVLVIVFNLSVMTLGWSLIYFLFQLFINFKKSEVEKWKLEAAVKDAELIALKSQVNPHFIFNSLNNIRSLVIENPEKARDMITHLSGLLRYSIQFNNMERVSLEHELEIVQNYLNLESIQLEDRLNYKLEIKPETLELKIPPMAVQLLVENAIKHGIANLPQGGIINIKSSLENDTLIVEVINSGQIRKCEDSTGIGLKNASDRLKLLFGKLSDLKIENLDSNFVSAKFKIPLTQ</sequence>
<feature type="transmembrane region" description="Helical" evidence="1">
    <location>
        <begin position="112"/>
        <end position="138"/>
    </location>
</feature>
<dbReference type="SUPFAM" id="SSF55874">
    <property type="entry name" value="ATPase domain of HSP90 chaperone/DNA topoisomerase II/histidine kinase"/>
    <property type="match status" value="1"/>
</dbReference>
<feature type="transmembrane region" description="Helical" evidence="1">
    <location>
        <begin position="81"/>
        <end position="100"/>
    </location>
</feature>
<gene>
    <name evidence="3" type="ORF">E1163_17975</name>
</gene>
<dbReference type="PANTHER" id="PTHR34220">
    <property type="entry name" value="SENSOR HISTIDINE KINASE YPDA"/>
    <property type="match status" value="1"/>
</dbReference>
<dbReference type="RefSeq" id="WP_155173858.1">
    <property type="nucleotide sequence ID" value="NZ_BAAAFL010000012.1"/>
</dbReference>
<proteinExistence type="predicted"/>
<dbReference type="InterPro" id="IPR050640">
    <property type="entry name" value="Bact_2-comp_sensor_kinase"/>
</dbReference>
<dbReference type="EMBL" id="SMLW01000601">
    <property type="protein sequence ID" value="MTI26849.1"/>
    <property type="molecule type" value="Genomic_DNA"/>
</dbReference>
<accession>A0ABW9RRQ1</accession>
<feature type="domain" description="Signal transduction histidine kinase internal region" evidence="2">
    <location>
        <begin position="161"/>
        <end position="240"/>
    </location>
</feature>
<dbReference type="InterPro" id="IPR036890">
    <property type="entry name" value="HATPase_C_sf"/>
</dbReference>
<keyword evidence="4" id="KW-1185">Reference proteome</keyword>
<keyword evidence="1" id="KW-1133">Transmembrane helix</keyword>
<protein>
    <recommendedName>
        <fullName evidence="2">Signal transduction histidine kinase internal region domain-containing protein</fullName>
    </recommendedName>
</protein>
<organism evidence="3 4">
    <name type="scientific">Fulvivirga kasyanovii</name>
    <dbReference type="NCBI Taxonomy" id="396812"/>
    <lineage>
        <taxon>Bacteria</taxon>
        <taxon>Pseudomonadati</taxon>
        <taxon>Bacteroidota</taxon>
        <taxon>Cytophagia</taxon>
        <taxon>Cytophagales</taxon>
        <taxon>Fulvivirgaceae</taxon>
        <taxon>Fulvivirga</taxon>
    </lineage>
</organism>
<feature type="transmembrane region" description="Helical" evidence="1">
    <location>
        <begin position="12"/>
        <end position="34"/>
    </location>
</feature>
<evidence type="ECO:0000313" key="4">
    <source>
        <dbReference type="Proteomes" id="UP000798808"/>
    </source>
</evidence>